<dbReference type="Pfam" id="PF00916">
    <property type="entry name" value="Sulfate_transp"/>
    <property type="match status" value="1"/>
</dbReference>
<dbReference type="EMBL" id="BAAAYN010000006">
    <property type="protein sequence ID" value="GAA3383607.1"/>
    <property type="molecule type" value="Genomic_DNA"/>
</dbReference>
<dbReference type="InterPro" id="IPR001902">
    <property type="entry name" value="SLC26A/SulP_fam"/>
</dbReference>
<feature type="transmembrane region" description="Helical" evidence="5">
    <location>
        <begin position="93"/>
        <end position="115"/>
    </location>
</feature>
<keyword evidence="4 5" id="KW-0472">Membrane</keyword>
<feature type="transmembrane region" description="Helical" evidence="5">
    <location>
        <begin position="226"/>
        <end position="247"/>
    </location>
</feature>
<comment type="subcellular location">
    <subcellularLocation>
        <location evidence="1">Membrane</location>
        <topology evidence="1">Multi-pass membrane protein</topology>
    </subcellularLocation>
</comment>
<evidence type="ECO:0000256" key="4">
    <source>
        <dbReference type="ARBA" id="ARBA00023136"/>
    </source>
</evidence>
<name>A0ABP6STD5_9ACTN</name>
<protein>
    <submittedName>
        <fullName evidence="7">SulP family inorganic anion transporter</fullName>
    </submittedName>
</protein>
<feature type="transmembrane region" description="Helical" evidence="5">
    <location>
        <begin position="196"/>
        <end position="214"/>
    </location>
</feature>
<dbReference type="Pfam" id="PF01740">
    <property type="entry name" value="STAS"/>
    <property type="match status" value="1"/>
</dbReference>
<feature type="transmembrane region" description="Helical" evidence="5">
    <location>
        <begin position="351"/>
        <end position="381"/>
    </location>
</feature>
<organism evidence="7 8">
    <name type="scientific">Cryptosporangium minutisporangium</name>
    <dbReference type="NCBI Taxonomy" id="113569"/>
    <lineage>
        <taxon>Bacteria</taxon>
        <taxon>Bacillati</taxon>
        <taxon>Actinomycetota</taxon>
        <taxon>Actinomycetes</taxon>
        <taxon>Cryptosporangiales</taxon>
        <taxon>Cryptosporangiaceae</taxon>
        <taxon>Cryptosporangium</taxon>
    </lineage>
</organism>
<feature type="transmembrane region" description="Helical" evidence="5">
    <location>
        <begin position="401"/>
        <end position="429"/>
    </location>
</feature>
<evidence type="ECO:0000256" key="5">
    <source>
        <dbReference type="SAM" id="Phobius"/>
    </source>
</evidence>
<keyword evidence="3 5" id="KW-1133">Transmembrane helix</keyword>
<reference evidence="8" key="1">
    <citation type="journal article" date="2019" name="Int. J. Syst. Evol. Microbiol.">
        <title>The Global Catalogue of Microorganisms (GCM) 10K type strain sequencing project: providing services to taxonomists for standard genome sequencing and annotation.</title>
        <authorList>
            <consortium name="The Broad Institute Genomics Platform"/>
            <consortium name="The Broad Institute Genome Sequencing Center for Infectious Disease"/>
            <person name="Wu L."/>
            <person name="Ma J."/>
        </authorList>
    </citation>
    <scope>NUCLEOTIDE SEQUENCE [LARGE SCALE GENOMIC DNA]</scope>
    <source>
        <strain evidence="8">JCM 9458</strain>
    </source>
</reference>
<evidence type="ECO:0000256" key="3">
    <source>
        <dbReference type="ARBA" id="ARBA00022989"/>
    </source>
</evidence>
<evidence type="ECO:0000256" key="1">
    <source>
        <dbReference type="ARBA" id="ARBA00004141"/>
    </source>
</evidence>
<dbReference type="CDD" id="cd07042">
    <property type="entry name" value="STAS_SulP_like_sulfate_transporter"/>
    <property type="match status" value="1"/>
</dbReference>
<dbReference type="SUPFAM" id="SSF52091">
    <property type="entry name" value="SpoIIaa-like"/>
    <property type="match status" value="1"/>
</dbReference>
<feature type="transmembrane region" description="Helical" evidence="5">
    <location>
        <begin position="267"/>
        <end position="290"/>
    </location>
</feature>
<accession>A0ABP6STD5</accession>
<evidence type="ECO:0000256" key="2">
    <source>
        <dbReference type="ARBA" id="ARBA00022692"/>
    </source>
</evidence>
<feature type="domain" description="STAS" evidence="6">
    <location>
        <begin position="465"/>
        <end position="544"/>
    </location>
</feature>
<proteinExistence type="predicted"/>
<dbReference type="InterPro" id="IPR036513">
    <property type="entry name" value="STAS_dom_sf"/>
</dbReference>
<dbReference type="Proteomes" id="UP001501676">
    <property type="component" value="Unassembled WGS sequence"/>
</dbReference>
<dbReference type="Gene3D" id="3.30.750.24">
    <property type="entry name" value="STAS domain"/>
    <property type="match status" value="1"/>
</dbReference>
<dbReference type="InterPro" id="IPR011547">
    <property type="entry name" value="SLC26A/SulP_dom"/>
</dbReference>
<evidence type="ECO:0000259" key="6">
    <source>
        <dbReference type="PROSITE" id="PS50801"/>
    </source>
</evidence>
<keyword evidence="2 5" id="KW-0812">Transmembrane</keyword>
<sequence length="582" mass="60339">MRVSWVCPPAHLLRVTTHPDGSVETRPVRKWLRWPAFERRDLRKNLVAGLPGAISSVPDSMAASVLAGVNPVHGLYASIFGRVGGGLTASSRLMVITTTGAAALAAGSAVAAVPAADRPRALLLLTLMAGGLMILAAVAKLGRYTRFVPHSVMIGFLSGVSANIFFGQLPDLVGAEATGPFALAKAWDLLLHPSRITSGALLAGLFALGVLVALRRTRMAAFSTLVALVVPSVVVAVLGADSVPLAGDGGAIPSGLPTPTLPRLSDFSFSLLAGAFAVAAVVLVQGAGVSEAAPNPDKSRSDANRDFLAQGVGNILAGLFRGQPVGGSVGQTAVNVAAGATGRSAAIFSGLWMAVLLLLFSGLVSSVVTSSLAAVLIFAAIGSFRIDDVRAILRTGRISQIAVVTTFLATLFLPVAAAVGIGVALSLILQLNQEALDLKVVELTPRDDGAFLEQPCAPRLESRQVVLLDVYGSLFYAGARTLQARLPDPADAEHPVVVLRLRGRALLGATAFAVLTDYAERLADAGGRLYLSGVDPAVLRQMRRMRTVEQVPGVRAFEASDVVGESSLAGYHAAKRWLESVS</sequence>
<keyword evidence="8" id="KW-1185">Reference proteome</keyword>
<dbReference type="PANTHER" id="PTHR11814">
    <property type="entry name" value="SULFATE TRANSPORTER"/>
    <property type="match status" value="1"/>
</dbReference>
<evidence type="ECO:0000313" key="7">
    <source>
        <dbReference type="EMBL" id="GAA3383607.1"/>
    </source>
</evidence>
<dbReference type="PROSITE" id="PS50801">
    <property type="entry name" value="STAS"/>
    <property type="match status" value="1"/>
</dbReference>
<dbReference type="InterPro" id="IPR002645">
    <property type="entry name" value="STAS_dom"/>
</dbReference>
<feature type="transmembrane region" description="Helical" evidence="5">
    <location>
        <begin position="121"/>
        <end position="139"/>
    </location>
</feature>
<evidence type="ECO:0000313" key="8">
    <source>
        <dbReference type="Proteomes" id="UP001501676"/>
    </source>
</evidence>
<feature type="transmembrane region" description="Helical" evidence="5">
    <location>
        <begin position="151"/>
        <end position="169"/>
    </location>
</feature>
<comment type="caution">
    <text evidence="7">The sequence shown here is derived from an EMBL/GenBank/DDBJ whole genome shotgun (WGS) entry which is preliminary data.</text>
</comment>
<gene>
    <name evidence="7" type="ORF">GCM10020369_10100</name>
</gene>